<dbReference type="GO" id="GO:0006629">
    <property type="term" value="P:lipid metabolic process"/>
    <property type="evidence" value="ECO:0007669"/>
    <property type="project" value="InterPro"/>
</dbReference>
<dbReference type="AlphaFoldDB" id="A0A941ITW6"/>
<dbReference type="Gene3D" id="3.20.20.190">
    <property type="entry name" value="Phosphatidylinositol (PI) phosphodiesterase"/>
    <property type="match status" value="1"/>
</dbReference>
<sequence>MARTAISAHRVGTRDEVPETYDAYRTAAASGADFVEIDIRRTRDGVLVAYHDERCGPHGPAVAELTYGELCEHVGSPVPRAADAMWVLAGKVAGHLDLKEAGYESQVVEVALEAFGADGFVVTTLEDASIARIRREFPDVRTALSLGRDLDGLPPHRRVAARLSEMFPVRRLQACGAHWAALDYRLVYAGVLRQCAAHDVGTMLWTVDRDDLIKRFLKDPRVDVLITNRPAHARVLRDALEEK</sequence>
<dbReference type="InterPro" id="IPR017946">
    <property type="entry name" value="PLC-like_Pdiesterase_TIM-brl"/>
</dbReference>
<feature type="domain" description="GP-PDE" evidence="1">
    <location>
        <begin position="4"/>
        <end position="237"/>
    </location>
</feature>
<dbReference type="PANTHER" id="PTHR46211">
    <property type="entry name" value="GLYCEROPHOSPHORYL DIESTER PHOSPHODIESTERASE"/>
    <property type="match status" value="1"/>
</dbReference>
<accession>A0A941ITW6</accession>
<gene>
    <name evidence="2" type="ORF">KDL01_33375</name>
</gene>
<name>A0A941ITW6_9ACTN</name>
<evidence type="ECO:0000313" key="2">
    <source>
        <dbReference type="EMBL" id="MBR7838212.1"/>
    </source>
</evidence>
<keyword evidence="3" id="KW-1185">Reference proteome</keyword>
<dbReference type="GO" id="GO:0008081">
    <property type="term" value="F:phosphoric diester hydrolase activity"/>
    <property type="evidence" value="ECO:0007669"/>
    <property type="project" value="InterPro"/>
</dbReference>
<protein>
    <submittedName>
        <fullName evidence="2">Glycerophosphodiester phosphodiesterase</fullName>
    </submittedName>
</protein>
<dbReference type="PANTHER" id="PTHR46211:SF1">
    <property type="entry name" value="GLYCEROPHOSPHODIESTER PHOSPHODIESTERASE, CYTOPLASMIC"/>
    <property type="match status" value="1"/>
</dbReference>
<evidence type="ECO:0000259" key="1">
    <source>
        <dbReference type="PROSITE" id="PS51704"/>
    </source>
</evidence>
<dbReference type="SUPFAM" id="SSF51695">
    <property type="entry name" value="PLC-like phosphodiesterases"/>
    <property type="match status" value="1"/>
</dbReference>
<organism evidence="2 3">
    <name type="scientific">Actinospica durhamensis</name>
    <dbReference type="NCBI Taxonomy" id="1508375"/>
    <lineage>
        <taxon>Bacteria</taxon>
        <taxon>Bacillati</taxon>
        <taxon>Actinomycetota</taxon>
        <taxon>Actinomycetes</taxon>
        <taxon>Catenulisporales</taxon>
        <taxon>Actinospicaceae</taxon>
        <taxon>Actinospica</taxon>
    </lineage>
</organism>
<dbReference type="Proteomes" id="UP000675781">
    <property type="component" value="Unassembled WGS sequence"/>
</dbReference>
<reference evidence="2" key="1">
    <citation type="submission" date="2021-04" db="EMBL/GenBank/DDBJ databases">
        <title>Genome based classification of Actinospica acidithermotolerans sp. nov., an actinobacterium isolated from an Indonesian hot spring.</title>
        <authorList>
            <person name="Kusuma A.B."/>
            <person name="Putra K.E."/>
            <person name="Nafisah S."/>
            <person name="Loh J."/>
            <person name="Nouioui I."/>
            <person name="Goodfellow M."/>
        </authorList>
    </citation>
    <scope>NUCLEOTIDE SEQUENCE</scope>
    <source>
        <strain evidence="2">CSCA 57</strain>
    </source>
</reference>
<dbReference type="PROSITE" id="PS51704">
    <property type="entry name" value="GP_PDE"/>
    <property type="match status" value="1"/>
</dbReference>
<dbReference type="Pfam" id="PF03009">
    <property type="entry name" value="GDPD"/>
    <property type="match status" value="1"/>
</dbReference>
<comment type="caution">
    <text evidence="2">The sequence shown here is derived from an EMBL/GenBank/DDBJ whole genome shotgun (WGS) entry which is preliminary data.</text>
</comment>
<dbReference type="RefSeq" id="WP_212532672.1">
    <property type="nucleotide sequence ID" value="NZ_JAGSOG010000267.1"/>
</dbReference>
<dbReference type="InterPro" id="IPR030395">
    <property type="entry name" value="GP_PDE_dom"/>
</dbReference>
<dbReference type="EMBL" id="JAGSOG010000267">
    <property type="protein sequence ID" value="MBR7838212.1"/>
    <property type="molecule type" value="Genomic_DNA"/>
</dbReference>
<dbReference type="CDD" id="cd08556">
    <property type="entry name" value="GDPD"/>
    <property type="match status" value="1"/>
</dbReference>
<evidence type="ECO:0000313" key="3">
    <source>
        <dbReference type="Proteomes" id="UP000675781"/>
    </source>
</evidence>
<proteinExistence type="predicted"/>